<keyword evidence="2" id="KW-1185">Reference proteome</keyword>
<dbReference type="AlphaFoldDB" id="I0YM42"/>
<accession>I0YM42</accession>
<sequence length="124" mass="13093">MSYCGSEGLLTDRGDAMLVIGCSEAVTGLCYPDMKACTFVDGPANATVQYVSEVAVSANVFYHIQISWEPSYVGPVIVSIECNLADAAGNELGVPLKAIKFQVRDHVAVHATAYKIGAHQLGNA</sequence>
<evidence type="ECO:0000313" key="2">
    <source>
        <dbReference type="Proteomes" id="UP000007264"/>
    </source>
</evidence>
<reference evidence="1 2" key="1">
    <citation type="journal article" date="2012" name="Genome Biol.">
        <title>The genome of the polar eukaryotic microalga coccomyxa subellipsoidea reveals traits of cold adaptation.</title>
        <authorList>
            <person name="Blanc G."/>
            <person name="Agarkova I."/>
            <person name="Grimwood J."/>
            <person name="Kuo A."/>
            <person name="Brueggeman A."/>
            <person name="Dunigan D."/>
            <person name="Gurnon J."/>
            <person name="Ladunga I."/>
            <person name="Lindquist E."/>
            <person name="Lucas S."/>
            <person name="Pangilinan J."/>
            <person name="Proschold T."/>
            <person name="Salamov A."/>
            <person name="Schmutz J."/>
            <person name="Weeks D."/>
            <person name="Yamada T."/>
            <person name="Claverie J.M."/>
            <person name="Grigoriev I."/>
            <person name="Van Etten J."/>
            <person name="Lomsadze A."/>
            <person name="Borodovsky M."/>
        </authorList>
    </citation>
    <scope>NUCLEOTIDE SEQUENCE [LARGE SCALE GENOMIC DNA]</scope>
    <source>
        <strain evidence="1 2">C-169</strain>
    </source>
</reference>
<name>I0YM42_COCSC</name>
<evidence type="ECO:0000313" key="1">
    <source>
        <dbReference type="EMBL" id="EIE19461.1"/>
    </source>
</evidence>
<dbReference type="GeneID" id="17037429"/>
<dbReference type="RefSeq" id="XP_005644005.1">
    <property type="nucleotide sequence ID" value="XM_005643948.1"/>
</dbReference>
<dbReference type="Proteomes" id="UP000007264">
    <property type="component" value="Unassembled WGS sequence"/>
</dbReference>
<gene>
    <name evidence="1" type="ORF">COCSUDRAFT_58746</name>
</gene>
<organism evidence="1 2">
    <name type="scientific">Coccomyxa subellipsoidea (strain C-169)</name>
    <name type="common">Green microalga</name>
    <dbReference type="NCBI Taxonomy" id="574566"/>
    <lineage>
        <taxon>Eukaryota</taxon>
        <taxon>Viridiplantae</taxon>
        <taxon>Chlorophyta</taxon>
        <taxon>core chlorophytes</taxon>
        <taxon>Trebouxiophyceae</taxon>
        <taxon>Trebouxiophyceae incertae sedis</taxon>
        <taxon>Coccomyxaceae</taxon>
        <taxon>Coccomyxa</taxon>
        <taxon>Coccomyxa subellipsoidea</taxon>
    </lineage>
</organism>
<dbReference type="EMBL" id="AGSI01000019">
    <property type="protein sequence ID" value="EIE19461.1"/>
    <property type="molecule type" value="Genomic_DNA"/>
</dbReference>
<proteinExistence type="predicted"/>
<protein>
    <submittedName>
        <fullName evidence="1">Uncharacterized protein</fullName>
    </submittedName>
</protein>
<comment type="caution">
    <text evidence="1">The sequence shown here is derived from an EMBL/GenBank/DDBJ whole genome shotgun (WGS) entry which is preliminary data.</text>
</comment>
<dbReference type="KEGG" id="csl:COCSUDRAFT_58746"/>